<gene>
    <name evidence="9" type="ORF">G4D63_02325</name>
</gene>
<keyword evidence="3" id="KW-1003">Cell membrane</keyword>
<dbReference type="Pfam" id="PF04239">
    <property type="entry name" value="DUF421"/>
    <property type="match status" value="1"/>
</dbReference>
<evidence type="ECO:0000256" key="3">
    <source>
        <dbReference type="ARBA" id="ARBA00022475"/>
    </source>
</evidence>
<dbReference type="Proteomes" id="UP000481043">
    <property type="component" value="Unassembled WGS sequence"/>
</dbReference>
<keyword evidence="6" id="KW-0472">Membrane</keyword>
<evidence type="ECO:0000313" key="10">
    <source>
        <dbReference type="Proteomes" id="UP000481043"/>
    </source>
</evidence>
<feature type="domain" description="YetF C-terminal" evidence="7">
    <location>
        <begin position="81"/>
        <end position="214"/>
    </location>
</feature>
<dbReference type="GO" id="GO:0005886">
    <property type="term" value="C:plasma membrane"/>
    <property type="evidence" value="ECO:0007669"/>
    <property type="project" value="UniProtKB-SubCell"/>
</dbReference>
<evidence type="ECO:0000256" key="4">
    <source>
        <dbReference type="ARBA" id="ARBA00022692"/>
    </source>
</evidence>
<dbReference type="Gene3D" id="3.30.240.20">
    <property type="entry name" value="bsu07140 like domains"/>
    <property type="match status" value="2"/>
</dbReference>
<dbReference type="PANTHER" id="PTHR34582:SF5">
    <property type="entry name" value="UPF0702 TRANSMEMBRANE PROTEIN YETF"/>
    <property type="match status" value="1"/>
</dbReference>
<dbReference type="EMBL" id="JAAIWM010000001">
    <property type="protein sequence ID" value="NEY70567.1"/>
    <property type="molecule type" value="Genomic_DNA"/>
</dbReference>
<evidence type="ECO:0000256" key="5">
    <source>
        <dbReference type="ARBA" id="ARBA00022989"/>
    </source>
</evidence>
<evidence type="ECO:0000256" key="6">
    <source>
        <dbReference type="ARBA" id="ARBA00023136"/>
    </source>
</evidence>
<dbReference type="PANTHER" id="PTHR34582">
    <property type="entry name" value="UPF0702 TRANSMEMBRANE PROTEIN YCAP"/>
    <property type="match status" value="1"/>
</dbReference>
<comment type="caution">
    <text evidence="9">The sequence shown here is derived from an EMBL/GenBank/DDBJ whole genome shotgun (WGS) entry which is preliminary data.</text>
</comment>
<dbReference type="AlphaFoldDB" id="A0A6M0Q2N1"/>
<comment type="similarity">
    <text evidence="2">Belongs to the UPF0702 family.</text>
</comment>
<evidence type="ECO:0000256" key="2">
    <source>
        <dbReference type="ARBA" id="ARBA00006448"/>
    </source>
</evidence>
<reference evidence="9 10" key="1">
    <citation type="submission" date="2020-02" db="EMBL/GenBank/DDBJ databases">
        <title>Bacillus aquiflavi sp. nov., isolated from yellow water of strong flavor Chinese baijiu in Yibin region of China.</title>
        <authorList>
            <person name="Xie J."/>
        </authorList>
    </citation>
    <scope>NUCLEOTIDE SEQUENCE [LARGE SCALE GENOMIC DNA]</scope>
    <source>
        <strain evidence="9 10">SA4</strain>
    </source>
</reference>
<protein>
    <submittedName>
        <fullName evidence="9">DUF421 domain-containing protein</fullName>
    </submittedName>
</protein>
<sequence length="224" mass="25250">MEFTGIAIKLVVGYVSLMITTRALGRTQITQITPFDFISALVLGELVGGAIHDKDVSAFQIIYAVLIWGALIYITEITTQKFITSRYFLEGSPSLIIRRGEINYKRLKKNKLDLDQLQNLLRKKDIFSIRDVEFAILETDGTVSVLKKTDSDTPTKKDLNIKSNPVHLPLALVSDGQLVEKNIKEAGVEKSWVLSQLQVHGCNRVRDCLYAEWSEGEALYVIKY</sequence>
<name>A0A6M0Q2N1_9BACI</name>
<comment type="subcellular location">
    <subcellularLocation>
        <location evidence="1">Cell membrane</location>
        <topology evidence="1">Multi-pass membrane protein</topology>
    </subcellularLocation>
</comment>
<evidence type="ECO:0000313" key="9">
    <source>
        <dbReference type="EMBL" id="NEY70567.1"/>
    </source>
</evidence>
<accession>A0A6M0Q2N1</accession>
<feature type="domain" description="YetF-like N-terminal transmembrane" evidence="8">
    <location>
        <begin position="6"/>
        <end position="77"/>
    </location>
</feature>
<keyword evidence="4" id="KW-0812">Transmembrane</keyword>
<organism evidence="9 10">
    <name type="scientific">Bacillus mesophilus</name>
    <dbReference type="NCBI Taxonomy" id="1808955"/>
    <lineage>
        <taxon>Bacteria</taxon>
        <taxon>Bacillati</taxon>
        <taxon>Bacillota</taxon>
        <taxon>Bacilli</taxon>
        <taxon>Bacillales</taxon>
        <taxon>Bacillaceae</taxon>
        <taxon>Bacillus</taxon>
    </lineage>
</organism>
<dbReference type="RefSeq" id="WP_163177288.1">
    <property type="nucleotide sequence ID" value="NZ_JAAIWM010000001.1"/>
</dbReference>
<proteinExistence type="inferred from homology"/>
<keyword evidence="5" id="KW-1133">Transmembrane helix</keyword>
<dbReference type="InterPro" id="IPR007353">
    <property type="entry name" value="DUF421"/>
</dbReference>
<evidence type="ECO:0000259" key="8">
    <source>
        <dbReference type="Pfam" id="PF20730"/>
    </source>
</evidence>
<evidence type="ECO:0000256" key="1">
    <source>
        <dbReference type="ARBA" id="ARBA00004651"/>
    </source>
</evidence>
<dbReference type="Pfam" id="PF20730">
    <property type="entry name" value="YetF_N"/>
    <property type="match status" value="1"/>
</dbReference>
<keyword evidence="10" id="KW-1185">Reference proteome</keyword>
<dbReference type="InterPro" id="IPR048454">
    <property type="entry name" value="YetF_N"/>
</dbReference>
<evidence type="ECO:0000259" key="7">
    <source>
        <dbReference type="Pfam" id="PF04239"/>
    </source>
</evidence>
<dbReference type="InterPro" id="IPR023090">
    <property type="entry name" value="UPF0702_alpha/beta_dom_sf"/>
</dbReference>